<accession>A0A8S9XSP1</accession>
<name>A0A8S9XSP1_APOLU</name>
<dbReference type="AlphaFoldDB" id="A0A8S9XSP1"/>
<evidence type="ECO:0000313" key="1">
    <source>
        <dbReference type="EMBL" id="KAF6212052.1"/>
    </source>
</evidence>
<organism evidence="1 2">
    <name type="scientific">Apolygus lucorum</name>
    <name type="common">Small green plant bug</name>
    <name type="synonym">Lygocoris lucorum</name>
    <dbReference type="NCBI Taxonomy" id="248454"/>
    <lineage>
        <taxon>Eukaryota</taxon>
        <taxon>Metazoa</taxon>
        <taxon>Ecdysozoa</taxon>
        <taxon>Arthropoda</taxon>
        <taxon>Hexapoda</taxon>
        <taxon>Insecta</taxon>
        <taxon>Pterygota</taxon>
        <taxon>Neoptera</taxon>
        <taxon>Paraneoptera</taxon>
        <taxon>Hemiptera</taxon>
        <taxon>Heteroptera</taxon>
        <taxon>Panheteroptera</taxon>
        <taxon>Cimicomorpha</taxon>
        <taxon>Miridae</taxon>
        <taxon>Mirini</taxon>
        <taxon>Apolygus</taxon>
    </lineage>
</organism>
<comment type="caution">
    <text evidence="1">The sequence shown here is derived from an EMBL/GenBank/DDBJ whole genome shotgun (WGS) entry which is preliminary data.</text>
</comment>
<dbReference type="Proteomes" id="UP000466442">
    <property type="component" value="Unassembled WGS sequence"/>
</dbReference>
<gene>
    <name evidence="1" type="ORF">GE061_012570</name>
</gene>
<proteinExistence type="predicted"/>
<keyword evidence="2" id="KW-1185">Reference proteome</keyword>
<evidence type="ECO:0000313" key="2">
    <source>
        <dbReference type="Proteomes" id="UP000466442"/>
    </source>
</evidence>
<dbReference type="EMBL" id="WIXP02000004">
    <property type="protein sequence ID" value="KAF6212052.1"/>
    <property type="molecule type" value="Genomic_DNA"/>
</dbReference>
<reference evidence="1" key="1">
    <citation type="journal article" date="2021" name="Mol. Ecol. Resour.">
        <title>Apolygus lucorum genome provides insights into omnivorousness and mesophyll feeding.</title>
        <authorList>
            <person name="Liu Y."/>
            <person name="Liu H."/>
            <person name="Wang H."/>
            <person name="Huang T."/>
            <person name="Liu B."/>
            <person name="Yang B."/>
            <person name="Yin L."/>
            <person name="Li B."/>
            <person name="Zhang Y."/>
            <person name="Zhang S."/>
            <person name="Jiang F."/>
            <person name="Zhang X."/>
            <person name="Ren Y."/>
            <person name="Wang B."/>
            <person name="Wang S."/>
            <person name="Lu Y."/>
            <person name="Wu K."/>
            <person name="Fan W."/>
            <person name="Wang G."/>
        </authorList>
    </citation>
    <scope>NUCLEOTIDE SEQUENCE</scope>
    <source>
        <strain evidence="1">12Hb</strain>
    </source>
</reference>
<protein>
    <submittedName>
        <fullName evidence="1">Uncharacterized protein</fullName>
    </submittedName>
</protein>
<sequence>MAPLREALDLLSVNINDVKVLNVWSMLGASLMSTYYRATYVDPSQRICELKWTKTVWIGIRITDRLCGAWSSAKDGKGKLVGEKKELIPDYDEH</sequence>